<reference evidence="1" key="1">
    <citation type="journal article" date="2021" name="Proc. Natl. Acad. Sci. U.S.A.">
        <title>Three genomes in the algal genus Volvox reveal the fate of a haploid sex-determining region after a transition to homothallism.</title>
        <authorList>
            <person name="Yamamoto K."/>
            <person name="Hamaji T."/>
            <person name="Kawai-Toyooka H."/>
            <person name="Matsuzaki R."/>
            <person name="Takahashi F."/>
            <person name="Nishimura Y."/>
            <person name="Kawachi M."/>
            <person name="Noguchi H."/>
            <person name="Minakuchi Y."/>
            <person name="Umen J.G."/>
            <person name="Toyoda A."/>
            <person name="Nozaki H."/>
        </authorList>
    </citation>
    <scope>NUCLEOTIDE SEQUENCE</scope>
    <source>
        <strain evidence="1">NIES-3785</strain>
    </source>
</reference>
<sequence length="250" mass="25784">EVTIADSLLPRKDAVACGTLGGGAAGDGAVIMAVAATAATGMTFDPGPCIPSRTPSSLASSRIQSPPLLPYAGAVTAASEGRPTGTCVLAFDLTAPPSGETSLELRRSGCNRNTGCPRRCSRLVSPCQRSYPCSSRAARTCESEACRIKVYGTRGNVGSSTSARSPPLPSPLPLTLRRSCSCAVAPAPSDCELGSRRGRLGTPYCVRGRDSCCWCWCCFGCSQSIARAGELAVRRMGPKGPAVDVRHSNG</sequence>
<evidence type="ECO:0000313" key="2">
    <source>
        <dbReference type="Proteomes" id="UP000722791"/>
    </source>
</evidence>
<dbReference type="Proteomes" id="UP000722791">
    <property type="component" value="Unassembled WGS sequence"/>
</dbReference>
<organism evidence="1 2">
    <name type="scientific">Volvox reticuliferus</name>
    <dbReference type="NCBI Taxonomy" id="1737510"/>
    <lineage>
        <taxon>Eukaryota</taxon>
        <taxon>Viridiplantae</taxon>
        <taxon>Chlorophyta</taxon>
        <taxon>core chlorophytes</taxon>
        <taxon>Chlorophyceae</taxon>
        <taxon>CS clade</taxon>
        <taxon>Chlamydomonadales</taxon>
        <taxon>Volvocaceae</taxon>
        <taxon>Volvox</taxon>
    </lineage>
</organism>
<gene>
    <name evidence="1" type="ORF">Vretimale_9424</name>
</gene>
<comment type="caution">
    <text evidence="1">The sequence shown here is derived from an EMBL/GenBank/DDBJ whole genome shotgun (WGS) entry which is preliminary data.</text>
</comment>
<protein>
    <submittedName>
        <fullName evidence="1">Uncharacterized protein</fullName>
    </submittedName>
</protein>
<name>A0A8J4GCP2_9CHLO</name>
<feature type="non-terminal residue" evidence="1">
    <location>
        <position position="250"/>
    </location>
</feature>
<evidence type="ECO:0000313" key="1">
    <source>
        <dbReference type="EMBL" id="GIM04920.1"/>
    </source>
</evidence>
<proteinExistence type="predicted"/>
<dbReference type="EMBL" id="BNCQ01000017">
    <property type="protein sequence ID" value="GIM04920.1"/>
    <property type="molecule type" value="Genomic_DNA"/>
</dbReference>
<accession>A0A8J4GCP2</accession>
<feature type="non-terminal residue" evidence="1">
    <location>
        <position position="1"/>
    </location>
</feature>
<dbReference type="AlphaFoldDB" id="A0A8J4GCP2"/>